<proteinExistence type="predicted"/>
<keyword evidence="2" id="KW-0732">Signal</keyword>
<dbReference type="EMBL" id="GG693888">
    <property type="protein sequence ID" value="EES51534.1"/>
    <property type="molecule type" value="Genomic_DNA"/>
</dbReference>
<accession>C6I0T4</accession>
<reference evidence="3 4" key="1">
    <citation type="journal article" date="2009" name="Appl. Environ. Microbiol.">
        <title>Community genomic and proteomic analyses of chemoautotrophic iron-oxidizing "Leptospirillum rubarum" (Group II) and "Leptospirillum ferrodiazotrophum" (Group III) bacteria in acid mine drainage biofilms.</title>
        <authorList>
            <person name="Goltsman D.S."/>
            <person name="Denef V.J."/>
            <person name="Singer S.W."/>
            <person name="VerBerkmoes N.C."/>
            <person name="Lefsrud M."/>
            <person name="Mueller R.S."/>
            <person name="Dick G.J."/>
            <person name="Sun C.L."/>
            <person name="Wheeler K.E."/>
            <person name="Zemla A."/>
            <person name="Baker B.J."/>
            <person name="Hauser L."/>
            <person name="Land M."/>
            <person name="Shah M.B."/>
            <person name="Thelen M.P."/>
            <person name="Hettich R.L."/>
            <person name="Banfield J.F."/>
        </authorList>
    </citation>
    <scope>NUCLEOTIDE SEQUENCE [LARGE SCALE GENOMIC DNA]</scope>
</reference>
<name>C6I0T4_9BACT</name>
<keyword evidence="4" id="KW-1185">Reference proteome</keyword>
<keyword evidence="1" id="KW-0175">Coiled coil</keyword>
<feature type="coiled-coil region" evidence="1">
    <location>
        <begin position="134"/>
        <end position="175"/>
    </location>
</feature>
<evidence type="ECO:0000313" key="3">
    <source>
        <dbReference type="EMBL" id="EES51534.1"/>
    </source>
</evidence>
<dbReference type="Proteomes" id="UP000009374">
    <property type="component" value="Unassembled WGS sequence"/>
</dbReference>
<evidence type="ECO:0000313" key="4">
    <source>
        <dbReference type="Proteomes" id="UP000009374"/>
    </source>
</evidence>
<organism evidence="3 4">
    <name type="scientific">Leptospirillum ferrodiazotrophum</name>
    <dbReference type="NCBI Taxonomy" id="412449"/>
    <lineage>
        <taxon>Bacteria</taxon>
        <taxon>Pseudomonadati</taxon>
        <taxon>Nitrospirota</taxon>
        <taxon>Nitrospiria</taxon>
        <taxon>Nitrospirales</taxon>
        <taxon>Nitrospiraceae</taxon>
        <taxon>Leptospirillum</taxon>
    </lineage>
</organism>
<gene>
    <name evidence="3" type="ORF">UBAL3_95950033</name>
</gene>
<evidence type="ECO:0000256" key="1">
    <source>
        <dbReference type="SAM" id="Coils"/>
    </source>
</evidence>
<feature type="signal peptide" evidence="2">
    <location>
        <begin position="1"/>
        <end position="37"/>
    </location>
</feature>
<evidence type="ECO:0008006" key="5">
    <source>
        <dbReference type="Google" id="ProtNLM"/>
    </source>
</evidence>
<evidence type="ECO:0000256" key="2">
    <source>
        <dbReference type="SAM" id="SignalP"/>
    </source>
</evidence>
<sequence>MDRFLKTSRSAPLRLLLPLLALVLLPACQEVHIPSHATECSPPVIILPPFAIAELSHHDAQYFSGMPYLFSRGYYRAAREILKARASHPEISQDLRNRLLFAEALADLHLGAPGRREGATLLSGLDTPKTPYEIREASQRLLDQTRRNAQLRRENNELRQKLSQVKKTLKEFSNLEKSLK</sequence>
<dbReference type="AlphaFoldDB" id="C6I0T4"/>
<protein>
    <recommendedName>
        <fullName evidence="5">DUF4398 domain-containing protein</fullName>
    </recommendedName>
</protein>
<feature type="chain" id="PRO_5002966282" description="DUF4398 domain-containing protein" evidence="2">
    <location>
        <begin position="38"/>
        <end position="180"/>
    </location>
</feature>